<evidence type="ECO:0000259" key="8">
    <source>
        <dbReference type="Pfam" id="PF01432"/>
    </source>
</evidence>
<dbReference type="InterPro" id="IPR034006">
    <property type="entry name" value="M3B_PepF_2"/>
</dbReference>
<evidence type="ECO:0000259" key="9">
    <source>
        <dbReference type="Pfam" id="PF08439"/>
    </source>
</evidence>
<gene>
    <name evidence="10" type="primary">pepF1</name>
    <name evidence="10" type="ORF">ERS852470_01575</name>
</gene>
<dbReference type="GO" id="GO:0004222">
    <property type="term" value="F:metalloendopeptidase activity"/>
    <property type="evidence" value="ECO:0007669"/>
    <property type="project" value="InterPro"/>
</dbReference>
<dbReference type="Gene3D" id="1.10.1370.20">
    <property type="entry name" value="Oligoendopeptidase f, C-terminal domain"/>
    <property type="match status" value="1"/>
</dbReference>
<evidence type="ECO:0000256" key="1">
    <source>
        <dbReference type="ARBA" id="ARBA00022670"/>
    </source>
</evidence>
<evidence type="ECO:0000256" key="2">
    <source>
        <dbReference type="ARBA" id="ARBA00022723"/>
    </source>
</evidence>
<keyword evidence="1 6" id="KW-0645">Protease</keyword>
<feature type="domain" description="Peptidase M3A/M3B catalytic" evidence="8">
    <location>
        <begin position="195"/>
        <end position="575"/>
    </location>
</feature>
<evidence type="ECO:0000256" key="7">
    <source>
        <dbReference type="SAM" id="Coils"/>
    </source>
</evidence>
<dbReference type="InterPro" id="IPR042088">
    <property type="entry name" value="OligoPept_F_C"/>
</dbReference>
<evidence type="ECO:0000256" key="3">
    <source>
        <dbReference type="ARBA" id="ARBA00022801"/>
    </source>
</evidence>
<dbReference type="NCBIfam" id="TIGR02290">
    <property type="entry name" value="M3_fam_3"/>
    <property type="match status" value="1"/>
</dbReference>
<feature type="coiled-coil region" evidence="7">
    <location>
        <begin position="23"/>
        <end position="64"/>
    </location>
</feature>
<dbReference type="Pfam" id="PF01432">
    <property type="entry name" value="Peptidase_M3"/>
    <property type="match status" value="1"/>
</dbReference>
<dbReference type="RefSeq" id="WP_055276233.1">
    <property type="nucleotide sequence ID" value="NZ_CYZV01000015.1"/>
</dbReference>
<protein>
    <submittedName>
        <fullName evidence="10">Oligoendopeptidase, pepF/M3 family</fullName>
        <ecNumber evidence="10">3.4.24.-</ecNumber>
    </submittedName>
</protein>
<keyword evidence="4 6" id="KW-0862">Zinc</keyword>
<evidence type="ECO:0000313" key="11">
    <source>
        <dbReference type="Proteomes" id="UP000095558"/>
    </source>
</evidence>
<organism evidence="10 11">
    <name type="scientific">Clostridium disporicum</name>
    <dbReference type="NCBI Taxonomy" id="84024"/>
    <lineage>
        <taxon>Bacteria</taxon>
        <taxon>Bacillati</taxon>
        <taxon>Bacillota</taxon>
        <taxon>Clostridia</taxon>
        <taxon>Eubacteriales</taxon>
        <taxon>Clostridiaceae</taxon>
        <taxon>Clostridium</taxon>
    </lineage>
</organism>
<dbReference type="GO" id="GO:0006508">
    <property type="term" value="P:proteolysis"/>
    <property type="evidence" value="ECO:0007669"/>
    <property type="project" value="UniProtKB-KW"/>
</dbReference>
<keyword evidence="5 6" id="KW-0482">Metalloprotease</keyword>
<keyword evidence="7" id="KW-0175">Coiled coil</keyword>
<dbReference type="InterPro" id="IPR011977">
    <property type="entry name" value="Pept_M3B_clade3"/>
</dbReference>
<dbReference type="OrthoDB" id="9769691at2"/>
<dbReference type="SUPFAM" id="SSF55486">
    <property type="entry name" value="Metalloproteases ('zincins'), catalytic domain"/>
    <property type="match status" value="1"/>
</dbReference>
<dbReference type="InterPro" id="IPR013647">
    <property type="entry name" value="OligopepF_N_dom"/>
</dbReference>
<dbReference type="CDD" id="cd09607">
    <property type="entry name" value="M3B_PepF"/>
    <property type="match status" value="1"/>
</dbReference>
<dbReference type="Proteomes" id="UP000095558">
    <property type="component" value="Unassembled WGS sequence"/>
</dbReference>
<feature type="domain" description="Oligopeptidase F N-terminal" evidence="9">
    <location>
        <begin position="114"/>
        <end position="175"/>
    </location>
</feature>
<dbReference type="Pfam" id="PF08439">
    <property type="entry name" value="Peptidase_M3_N"/>
    <property type="match status" value="1"/>
</dbReference>
<reference evidence="10 11" key="1">
    <citation type="submission" date="2015-09" db="EMBL/GenBank/DDBJ databases">
        <authorList>
            <consortium name="Pathogen Informatics"/>
        </authorList>
    </citation>
    <scope>NUCLEOTIDE SEQUENCE [LARGE SCALE GENOMIC DNA]</scope>
    <source>
        <strain evidence="10 11">2789STDY5834855</strain>
    </source>
</reference>
<keyword evidence="3 6" id="KW-0378">Hydrolase</keyword>
<keyword evidence="2 6" id="KW-0479">Metal-binding</keyword>
<evidence type="ECO:0000256" key="6">
    <source>
        <dbReference type="RuleBase" id="RU003435"/>
    </source>
</evidence>
<evidence type="ECO:0000256" key="5">
    <source>
        <dbReference type="ARBA" id="ARBA00023049"/>
    </source>
</evidence>
<dbReference type="Gene3D" id="1.20.140.70">
    <property type="entry name" value="Oligopeptidase f, N-terminal domain"/>
    <property type="match status" value="1"/>
</dbReference>
<dbReference type="GO" id="GO:0046872">
    <property type="term" value="F:metal ion binding"/>
    <property type="evidence" value="ECO:0007669"/>
    <property type="project" value="UniProtKB-UniRule"/>
</dbReference>
<name>A0A174CUZ7_9CLOT</name>
<comment type="cofactor">
    <cofactor evidence="6">
        <name>Zn(2+)</name>
        <dbReference type="ChEBI" id="CHEBI:29105"/>
    </cofactor>
    <text evidence="6">Binds 1 zinc ion.</text>
</comment>
<evidence type="ECO:0000256" key="4">
    <source>
        <dbReference type="ARBA" id="ARBA00022833"/>
    </source>
</evidence>
<dbReference type="EC" id="3.4.24.-" evidence="10"/>
<sequence>MGLNWSLKELYESFESVEFKNDMNSLTEEINEINNWIEEAVKDYENVLEKLEEYLNKYIKLEELISKLGQFIELSISVNTKDTEALKNSDIFEKKLTYLVKGSTKIERYISEIEDIDSIIEKSSLLKEHAFLLKSIVEDSKYLLSEKEENIIANMRNTGSNAWSKLKDNLISSLTVEMTEGGKVKEYPLTVVLNMAYDKNEKVRKKAYEAEIKSYKKVEEGVAAALNGIKGEVLTVCELRGYESPLEETLLNSRMDEESLNAMIEAMRESLPVFRKYLRRKAEILGHKNGLPFYDLYAPINNANMNFTYDEASKFIVKNFRTFSDDLADFAQKAIDNNWIDVEPREGKVGGAFCQGIHTLGESRILLNFGGSFGDVVTMAHELGHGFHGECLKNESILNSDYPMPIAETASTFCETIIKKAAIKDVKHKEALAILETEICDCTQVIVDIYSRFLFEKSVFEARKESALTVEQIKGLMIEAQKEAYGDGLDEKFLHPYMWAWKPHYYDANYNYYNFPYAFGLLFAKGLYAEYLKKGEDFVSEYEKLLSITGKNKIADITKEVGIDIHDKEFWKNSLKTIEEDIEEFIKMSKKH</sequence>
<accession>A0A174CUZ7</accession>
<comment type="similarity">
    <text evidence="6">Belongs to the peptidase M3 family.</text>
</comment>
<dbReference type="AlphaFoldDB" id="A0A174CUZ7"/>
<dbReference type="EMBL" id="CYZV01000015">
    <property type="protein sequence ID" value="CUO15436.1"/>
    <property type="molecule type" value="Genomic_DNA"/>
</dbReference>
<proteinExistence type="inferred from homology"/>
<dbReference type="InterPro" id="IPR001567">
    <property type="entry name" value="Pept_M3A_M3B_dom"/>
</dbReference>
<evidence type="ECO:0000313" key="10">
    <source>
        <dbReference type="EMBL" id="CUO15436.1"/>
    </source>
</evidence>